<name>A0A081BNP3_9BACT</name>
<gene>
    <name evidence="4" type="ORF">U14_03255</name>
</gene>
<dbReference type="Pfam" id="PF04892">
    <property type="entry name" value="VanZ"/>
    <property type="match status" value="1"/>
</dbReference>
<dbReference type="HOGENOM" id="CLU_1522287_0_0_0"/>
<evidence type="ECO:0000259" key="3">
    <source>
        <dbReference type="Pfam" id="PF04892"/>
    </source>
</evidence>
<accession>A0A081BNP3</accession>
<keyword evidence="2" id="KW-1133">Transmembrane helix</keyword>
<dbReference type="InterPro" id="IPR006976">
    <property type="entry name" value="VanZ-like"/>
</dbReference>
<evidence type="ECO:0000313" key="4">
    <source>
        <dbReference type="EMBL" id="GAK52009.1"/>
    </source>
</evidence>
<evidence type="ECO:0000256" key="2">
    <source>
        <dbReference type="SAM" id="Phobius"/>
    </source>
</evidence>
<dbReference type="PANTHER" id="PTHR28008">
    <property type="entry name" value="DOMAIN PROTEIN, PUTATIVE (AFU_ORTHOLOGUE AFUA_3G10980)-RELATED"/>
    <property type="match status" value="1"/>
</dbReference>
<dbReference type="AlphaFoldDB" id="A0A081BNP3"/>
<feature type="domain" description="VanZ-like" evidence="3">
    <location>
        <begin position="32"/>
        <end position="143"/>
    </location>
</feature>
<feature type="region of interest" description="Disordered" evidence="1">
    <location>
        <begin position="153"/>
        <end position="177"/>
    </location>
</feature>
<feature type="transmembrane region" description="Helical" evidence="2">
    <location>
        <begin position="6"/>
        <end position="24"/>
    </location>
</feature>
<dbReference type="PANTHER" id="PTHR28008:SF1">
    <property type="entry name" value="DOMAIN PROTEIN, PUTATIVE (AFU_ORTHOLOGUE AFUA_3G10980)-RELATED"/>
    <property type="match status" value="1"/>
</dbReference>
<dbReference type="STRING" id="1499966.U14_03255"/>
<proteinExistence type="predicted"/>
<sequence length="177" mass="20242">MMKLRYWLIGVVYAGCIFAGLMLVRGRSFYEWIMLLVPPGTFREMLIYPLQHHNPVTYNRMLIVGDVVINILAFLPIGMMIFLVFHRLFRYGMTTSLILTMLVVLGGSAWIEYQQRLVPNRIPSVSDVMANTFGAIIGGHVWIWRRQRRAAQADSSNHDDALRETKQAASGSIQPKE</sequence>
<evidence type="ECO:0000256" key="1">
    <source>
        <dbReference type="SAM" id="MobiDB-lite"/>
    </source>
</evidence>
<feature type="transmembrane region" description="Helical" evidence="2">
    <location>
        <begin position="91"/>
        <end position="111"/>
    </location>
</feature>
<protein>
    <submittedName>
        <fullName evidence="4">Predicted integral membrane protein</fullName>
    </submittedName>
</protein>
<keyword evidence="2" id="KW-0472">Membrane</keyword>
<keyword evidence="5" id="KW-1185">Reference proteome</keyword>
<dbReference type="EMBL" id="DF820458">
    <property type="protein sequence ID" value="GAK52009.1"/>
    <property type="molecule type" value="Genomic_DNA"/>
</dbReference>
<dbReference type="NCBIfam" id="NF037970">
    <property type="entry name" value="vanZ_1"/>
    <property type="match status" value="1"/>
</dbReference>
<feature type="transmembrane region" description="Helical" evidence="2">
    <location>
        <begin position="61"/>
        <end position="85"/>
    </location>
</feature>
<organism evidence="4">
    <name type="scientific">Candidatus Moduliflexus flocculans</name>
    <dbReference type="NCBI Taxonomy" id="1499966"/>
    <lineage>
        <taxon>Bacteria</taxon>
        <taxon>Candidatus Moduliflexota</taxon>
        <taxon>Candidatus Moduliflexia</taxon>
        <taxon>Candidatus Moduliflexales</taxon>
        <taxon>Candidatus Moduliflexaceae</taxon>
    </lineage>
</organism>
<dbReference type="Proteomes" id="UP000030700">
    <property type="component" value="Unassembled WGS sequence"/>
</dbReference>
<feature type="compositionally biased region" description="Polar residues" evidence="1">
    <location>
        <begin position="167"/>
        <end position="177"/>
    </location>
</feature>
<feature type="compositionally biased region" description="Basic and acidic residues" evidence="1">
    <location>
        <begin position="156"/>
        <end position="166"/>
    </location>
</feature>
<reference evidence="4" key="1">
    <citation type="journal article" date="2015" name="PeerJ">
        <title>First genomic representation of candidate bacterial phylum KSB3 points to enhanced environmental sensing as a trigger of wastewater bulking.</title>
        <authorList>
            <person name="Sekiguchi Y."/>
            <person name="Ohashi A."/>
            <person name="Parks D.H."/>
            <person name="Yamauchi T."/>
            <person name="Tyson G.W."/>
            <person name="Hugenholtz P."/>
        </authorList>
    </citation>
    <scope>NUCLEOTIDE SEQUENCE [LARGE SCALE GENOMIC DNA]</scope>
</reference>
<keyword evidence="2" id="KW-0812">Transmembrane</keyword>
<evidence type="ECO:0000313" key="5">
    <source>
        <dbReference type="Proteomes" id="UP000030700"/>
    </source>
</evidence>